<evidence type="ECO:0000313" key="3">
    <source>
        <dbReference type="Proteomes" id="UP000823388"/>
    </source>
</evidence>
<sequence length="111" mass="11626">MVSSSGTAQGPGRLGRRRRRSEGGRKVACAARRLCAAGGPGGLDICSHPRRGQIWGHPPRIACMQTGSGAVTAIDGWIVSCIESIHRCLAPCTLKILLDQDHPSVSTGQPS</sequence>
<gene>
    <name evidence="2" type="ORF">PVAP13_9KG600300</name>
</gene>
<name>A0A8T0NXA4_PANVG</name>
<organism evidence="2 3">
    <name type="scientific">Panicum virgatum</name>
    <name type="common">Blackwell switchgrass</name>
    <dbReference type="NCBI Taxonomy" id="38727"/>
    <lineage>
        <taxon>Eukaryota</taxon>
        <taxon>Viridiplantae</taxon>
        <taxon>Streptophyta</taxon>
        <taxon>Embryophyta</taxon>
        <taxon>Tracheophyta</taxon>
        <taxon>Spermatophyta</taxon>
        <taxon>Magnoliopsida</taxon>
        <taxon>Liliopsida</taxon>
        <taxon>Poales</taxon>
        <taxon>Poaceae</taxon>
        <taxon>PACMAD clade</taxon>
        <taxon>Panicoideae</taxon>
        <taxon>Panicodae</taxon>
        <taxon>Paniceae</taxon>
        <taxon>Panicinae</taxon>
        <taxon>Panicum</taxon>
        <taxon>Panicum sect. Hiantes</taxon>
    </lineage>
</organism>
<proteinExistence type="predicted"/>
<protein>
    <submittedName>
        <fullName evidence="2">Uncharacterized protein</fullName>
    </submittedName>
</protein>
<dbReference type="EMBL" id="CM029053">
    <property type="protein sequence ID" value="KAG2554581.1"/>
    <property type="molecule type" value="Genomic_DNA"/>
</dbReference>
<comment type="caution">
    <text evidence="2">The sequence shown here is derived from an EMBL/GenBank/DDBJ whole genome shotgun (WGS) entry which is preliminary data.</text>
</comment>
<dbReference type="AlphaFoldDB" id="A0A8T0NXA4"/>
<keyword evidence="3" id="KW-1185">Reference proteome</keyword>
<evidence type="ECO:0000256" key="1">
    <source>
        <dbReference type="SAM" id="MobiDB-lite"/>
    </source>
</evidence>
<feature type="region of interest" description="Disordered" evidence="1">
    <location>
        <begin position="1"/>
        <end position="25"/>
    </location>
</feature>
<accession>A0A8T0NXA4</accession>
<dbReference type="Proteomes" id="UP000823388">
    <property type="component" value="Chromosome 9K"/>
</dbReference>
<evidence type="ECO:0000313" key="2">
    <source>
        <dbReference type="EMBL" id="KAG2554581.1"/>
    </source>
</evidence>
<reference evidence="2" key="1">
    <citation type="submission" date="2020-05" db="EMBL/GenBank/DDBJ databases">
        <title>WGS assembly of Panicum virgatum.</title>
        <authorList>
            <person name="Lovell J.T."/>
            <person name="Jenkins J."/>
            <person name="Shu S."/>
            <person name="Juenger T.E."/>
            <person name="Schmutz J."/>
        </authorList>
    </citation>
    <scope>NUCLEOTIDE SEQUENCE</scope>
    <source>
        <strain evidence="2">AP13</strain>
    </source>
</reference>